<dbReference type="RefSeq" id="XP_764571.1">
    <property type="nucleotide sequence ID" value="XM_759478.1"/>
</dbReference>
<name>Q4N6D5_THEPA</name>
<evidence type="ECO:0000256" key="1">
    <source>
        <dbReference type="SAM" id="MobiDB-lite"/>
    </source>
</evidence>
<proteinExistence type="predicted"/>
<evidence type="ECO:0000313" key="4">
    <source>
        <dbReference type="Proteomes" id="UP000001949"/>
    </source>
</evidence>
<keyword evidence="4" id="KW-1185">Reference proteome</keyword>
<feature type="compositionally biased region" description="Polar residues" evidence="1">
    <location>
        <begin position="40"/>
        <end position="55"/>
    </location>
</feature>
<feature type="compositionally biased region" description="Low complexity" evidence="1">
    <location>
        <begin position="26"/>
        <end position="39"/>
    </location>
</feature>
<dbReference type="Pfam" id="PF04385">
    <property type="entry name" value="FAINT"/>
    <property type="match status" value="4"/>
</dbReference>
<feature type="region of interest" description="Disordered" evidence="1">
    <location>
        <begin position="65"/>
        <end position="84"/>
    </location>
</feature>
<keyword evidence="2" id="KW-0732">Signal</keyword>
<dbReference type="EMBL" id="AAGK01000002">
    <property type="protein sequence ID" value="EAN32288.1"/>
    <property type="molecule type" value="Genomic_DNA"/>
</dbReference>
<organism evidence="3 4">
    <name type="scientific">Theileria parva</name>
    <name type="common">East coast fever infection agent</name>
    <dbReference type="NCBI Taxonomy" id="5875"/>
    <lineage>
        <taxon>Eukaryota</taxon>
        <taxon>Sar</taxon>
        <taxon>Alveolata</taxon>
        <taxon>Apicomplexa</taxon>
        <taxon>Aconoidasida</taxon>
        <taxon>Piroplasmida</taxon>
        <taxon>Theileriidae</taxon>
        <taxon>Theileria</taxon>
    </lineage>
</organism>
<reference evidence="3 4" key="1">
    <citation type="journal article" date="2005" name="Science">
        <title>Genome sequence of Theileria parva, a bovine pathogen that transforms lymphocytes.</title>
        <authorList>
            <person name="Gardner M.J."/>
            <person name="Bishop R."/>
            <person name="Shah T."/>
            <person name="de Villiers E.P."/>
            <person name="Carlton J.M."/>
            <person name="Hall N."/>
            <person name="Ren Q."/>
            <person name="Paulsen I.T."/>
            <person name="Pain A."/>
            <person name="Berriman M."/>
            <person name="Wilson R.J.M."/>
            <person name="Sato S."/>
            <person name="Ralph S.A."/>
            <person name="Mann D.J."/>
            <person name="Xiong Z."/>
            <person name="Shallom S.J."/>
            <person name="Weidman J."/>
            <person name="Jiang L."/>
            <person name="Lynn J."/>
            <person name="Weaver B."/>
            <person name="Shoaibi A."/>
            <person name="Domingo A.R."/>
            <person name="Wasawo D."/>
            <person name="Crabtree J."/>
            <person name="Wortman J.R."/>
            <person name="Haas B."/>
            <person name="Angiuoli S.V."/>
            <person name="Creasy T.H."/>
            <person name="Lu C."/>
            <person name="Suh B."/>
            <person name="Silva J.C."/>
            <person name="Utterback T.R."/>
            <person name="Feldblyum T.V."/>
            <person name="Pertea M."/>
            <person name="Allen J."/>
            <person name="Nierman W.C."/>
            <person name="Taracha E.L.N."/>
            <person name="Salzberg S.L."/>
            <person name="White O.R."/>
            <person name="Fitzhugh H.A."/>
            <person name="Morzaria S."/>
            <person name="Venter J.C."/>
            <person name="Fraser C.M."/>
            <person name="Nene V."/>
        </authorList>
    </citation>
    <scope>NUCLEOTIDE SEQUENCE [LARGE SCALE GENOMIC DNA]</scope>
    <source>
        <strain evidence="3 4">Muguga</strain>
    </source>
</reference>
<dbReference type="GeneID" id="3501607"/>
<feature type="signal peptide" evidence="2">
    <location>
        <begin position="1"/>
        <end position="25"/>
    </location>
</feature>
<sequence>MKKCIIYIELFFYVTLFHLWKGVESHPSSSSKSVSPLSSQIPTDKSSKSESQNGSIFDSLESQSITTSLTSQPETTLDTKLPVTSPVIPAPKSITLDIDTTESTSEFDFAEIGNINTFTPKDGHVFNKVTQGTNVIWESDGKSGTIVRTKLFSNNEKYLLIILINSLFSLFHQSDENQPWTNATGDRYDVTKFKFLGEDENDIKSNNYTVSILELFYSFKFKTGSMCTMIKYDNDVVWKSTDTKKFSNITTFYFGLVSNRFFVKNSYGELKRIDFKPVIKELAIPITKQTPTPKSDPNLNITPFNNVTVDIENTNGTSEFEYSKDGNCCIYSTKTGYSFGKVAQGETVIWESKDNVLGTLIRTWNDDFLAILLSNNLFKLFQHLSGNWSDITAERRDVTKLKFYGDGDNEITSVDYSVSFVKDYLYEFSFNDGVKCSKIKYKEKVVWRNMKGKMYEDIKMFQLGLLSNNFFIKNQFEYRKLTNPSIEITPVTLDIDRTYCTSQYEFSKNDNCRTYTSKYGYSINKIVKKNINIWDADPDDNALKVVLIGSGKDEKHLSILLESGDFVLLHKTRRDLFWKDITDKKSDFSDIKMYSLDDENNYNELRPLHNSIILYNTFYGYEFKKGVKCAKITNKDKLLWTHTDDPDFGYPSAIYLDLLKNKFNVINFKDQTKELKGEGPAVTLFINIDIYHHDLDHYENVSLTLDL</sequence>
<feature type="region of interest" description="Disordered" evidence="1">
    <location>
        <begin position="26"/>
        <end position="55"/>
    </location>
</feature>
<accession>Q4N6D5</accession>
<dbReference type="KEGG" id="tpv:TP02_0002"/>
<feature type="chain" id="PRO_5004241608" evidence="2">
    <location>
        <begin position="26"/>
        <end position="707"/>
    </location>
</feature>
<dbReference type="Proteomes" id="UP000001949">
    <property type="component" value="Unassembled WGS sequence"/>
</dbReference>
<evidence type="ECO:0000313" key="3">
    <source>
        <dbReference type="EMBL" id="EAN32288.1"/>
    </source>
</evidence>
<evidence type="ECO:0000256" key="2">
    <source>
        <dbReference type="SAM" id="SignalP"/>
    </source>
</evidence>
<dbReference type="InParanoid" id="Q4N6D5"/>
<dbReference type="AlphaFoldDB" id="Q4N6D5"/>
<dbReference type="VEuPathDB" id="PiroplasmaDB:TpMuguga_02g00002"/>
<gene>
    <name evidence="3" type="ordered locus">TP02_0002</name>
</gene>
<feature type="compositionally biased region" description="Polar residues" evidence="1">
    <location>
        <begin position="65"/>
        <end position="78"/>
    </location>
</feature>
<comment type="caution">
    <text evidence="3">The sequence shown here is derived from an EMBL/GenBank/DDBJ whole genome shotgun (WGS) entry which is preliminary data.</text>
</comment>
<dbReference type="InterPro" id="IPR007480">
    <property type="entry name" value="DUF529"/>
</dbReference>
<protein>
    <submittedName>
        <fullName evidence="3">Hypothetical telomeric SfiI 1 protein 2</fullName>
    </submittedName>
</protein>